<evidence type="ECO:0000313" key="2">
    <source>
        <dbReference type="EMBL" id="PRP80459.1"/>
    </source>
</evidence>
<dbReference type="Proteomes" id="UP000241769">
    <property type="component" value="Unassembled WGS sequence"/>
</dbReference>
<sequence>MKVTKQIIRIEREASETSSIDSLGDILWQLIDLKETVAVDQIESFKRLVWQSDLVPLLCRYLDSKEVQSLCTGLCGFIVYICEDFDASNWHATTITNTILRLARRSSPEIGSSILVSLSMMCHYQHFLNGTIATKCTSLLTDLLRCKSVEVARPALGLINIIAEQDPDLIKIIFNSGAVTPGTLECIAINFKRKSVECQSDSLVTFKIVADAYSTAYLWLKNHQKAHRCLQSLISSNHPEIADMAQTIADRIEALTGSFDMDEDHLKKREAAAVLIQQRYRQHAKRRVERRHKQDTKRKTDQEKSMTRKKELQANEKELEETERRLLRTEIKLTQLLTKPARHFRRLDYESLVIRIQYMWRRKLAKKKLSQLDILQKRRWMRRKKKRISPQSYVDQLWTIPLSNERAEELQKQVLQRRKEHHLHYGEISKDKDMSSEVHRRASDMMMDMVYGRLEYNRRQHESESERTMNKIDGIIHRMKDIKTTSDLEMYEWIRDDVFLIPTKSLSQHLYEMNPKESTWWRNRVYFTSVSNISDFISVHSKRDIAACDFCITARLLFETVQRCFHLGKCVSKDLSLCQIGTRKVRLN</sequence>
<dbReference type="InterPro" id="IPR011989">
    <property type="entry name" value="ARM-like"/>
</dbReference>
<feature type="compositionally biased region" description="Basic residues" evidence="1">
    <location>
        <begin position="281"/>
        <end position="296"/>
    </location>
</feature>
<name>A0A2P6N940_9EUKA</name>
<reference evidence="2 3" key="1">
    <citation type="journal article" date="2018" name="Genome Biol. Evol.">
        <title>Multiple Roots of Fruiting Body Formation in Amoebozoa.</title>
        <authorList>
            <person name="Hillmann F."/>
            <person name="Forbes G."/>
            <person name="Novohradska S."/>
            <person name="Ferling I."/>
            <person name="Riege K."/>
            <person name="Groth M."/>
            <person name="Westermann M."/>
            <person name="Marz M."/>
            <person name="Spaller T."/>
            <person name="Winckler T."/>
            <person name="Schaap P."/>
            <person name="Glockner G."/>
        </authorList>
    </citation>
    <scope>NUCLEOTIDE SEQUENCE [LARGE SCALE GENOMIC DNA]</scope>
    <source>
        <strain evidence="2 3">Jena</strain>
    </source>
</reference>
<protein>
    <submittedName>
        <fullName evidence="2">Uncharacterized protein</fullName>
    </submittedName>
</protein>
<dbReference type="PROSITE" id="PS50096">
    <property type="entry name" value="IQ"/>
    <property type="match status" value="1"/>
</dbReference>
<evidence type="ECO:0000313" key="3">
    <source>
        <dbReference type="Proteomes" id="UP000241769"/>
    </source>
</evidence>
<feature type="compositionally biased region" description="Basic and acidic residues" evidence="1">
    <location>
        <begin position="297"/>
        <end position="319"/>
    </location>
</feature>
<organism evidence="2 3">
    <name type="scientific">Planoprotostelium fungivorum</name>
    <dbReference type="NCBI Taxonomy" id="1890364"/>
    <lineage>
        <taxon>Eukaryota</taxon>
        <taxon>Amoebozoa</taxon>
        <taxon>Evosea</taxon>
        <taxon>Variosea</taxon>
        <taxon>Cavosteliida</taxon>
        <taxon>Cavosteliaceae</taxon>
        <taxon>Planoprotostelium</taxon>
    </lineage>
</organism>
<gene>
    <name evidence="2" type="ORF">PROFUN_14620</name>
</gene>
<evidence type="ECO:0000256" key="1">
    <source>
        <dbReference type="SAM" id="MobiDB-lite"/>
    </source>
</evidence>
<proteinExistence type="predicted"/>
<dbReference type="EMBL" id="MDYQ01000148">
    <property type="protein sequence ID" value="PRP80459.1"/>
    <property type="molecule type" value="Genomic_DNA"/>
</dbReference>
<dbReference type="InterPro" id="IPR016024">
    <property type="entry name" value="ARM-type_fold"/>
</dbReference>
<dbReference type="SUPFAM" id="SSF48371">
    <property type="entry name" value="ARM repeat"/>
    <property type="match status" value="1"/>
</dbReference>
<feature type="region of interest" description="Disordered" evidence="1">
    <location>
        <begin position="281"/>
        <end position="319"/>
    </location>
</feature>
<accession>A0A2P6N940</accession>
<comment type="caution">
    <text evidence="2">The sequence shown here is derived from an EMBL/GenBank/DDBJ whole genome shotgun (WGS) entry which is preliminary data.</text>
</comment>
<dbReference type="Gene3D" id="1.25.10.10">
    <property type="entry name" value="Leucine-rich Repeat Variant"/>
    <property type="match status" value="1"/>
</dbReference>
<dbReference type="AlphaFoldDB" id="A0A2P6N940"/>
<keyword evidence="3" id="KW-1185">Reference proteome</keyword>
<dbReference type="InParanoid" id="A0A2P6N940"/>